<keyword evidence="2" id="KW-1185">Reference proteome</keyword>
<dbReference type="EMBL" id="KQ086155">
    <property type="protein sequence ID" value="KLO07183.1"/>
    <property type="molecule type" value="Genomic_DNA"/>
</dbReference>
<organism evidence="1 2">
    <name type="scientific">Schizopora paradoxa</name>
    <dbReference type="NCBI Taxonomy" id="27342"/>
    <lineage>
        <taxon>Eukaryota</taxon>
        <taxon>Fungi</taxon>
        <taxon>Dikarya</taxon>
        <taxon>Basidiomycota</taxon>
        <taxon>Agaricomycotina</taxon>
        <taxon>Agaricomycetes</taxon>
        <taxon>Hymenochaetales</taxon>
        <taxon>Schizoporaceae</taxon>
        <taxon>Schizopora</taxon>
    </lineage>
</organism>
<evidence type="ECO:0000313" key="1">
    <source>
        <dbReference type="EMBL" id="KLO07183.1"/>
    </source>
</evidence>
<dbReference type="InParanoid" id="A0A0H2RCF6"/>
<evidence type="ECO:0000313" key="2">
    <source>
        <dbReference type="Proteomes" id="UP000053477"/>
    </source>
</evidence>
<sequence length="156" mass="17551">MSGLDHRRSGVFDLQYFALCQTIECNDEDNTDGEHLSGGETGVAVRQHGAKSWPLRRRIKTLTIHFTKVRNEACVIWGAGFTLLNATLTKDQVCPRELRQEIREPGSTILGCCRLISMDVQRAYLLVESRDESIKQPLREAQNVATPYPFDSSNAI</sequence>
<dbReference type="Proteomes" id="UP000053477">
    <property type="component" value="Unassembled WGS sequence"/>
</dbReference>
<dbReference type="AlphaFoldDB" id="A0A0H2RCF6"/>
<reference evidence="1 2" key="1">
    <citation type="submission" date="2015-04" db="EMBL/GenBank/DDBJ databases">
        <title>Complete genome sequence of Schizopora paradoxa KUC8140, a cosmopolitan wood degrader in East Asia.</title>
        <authorList>
            <consortium name="DOE Joint Genome Institute"/>
            <person name="Min B."/>
            <person name="Park H."/>
            <person name="Jang Y."/>
            <person name="Kim J.-J."/>
            <person name="Kim K.H."/>
            <person name="Pangilinan J."/>
            <person name="Lipzen A."/>
            <person name="Riley R."/>
            <person name="Grigoriev I.V."/>
            <person name="Spatafora J.W."/>
            <person name="Choi I.-G."/>
        </authorList>
    </citation>
    <scope>NUCLEOTIDE SEQUENCE [LARGE SCALE GENOMIC DNA]</scope>
    <source>
        <strain evidence="1 2">KUC8140</strain>
    </source>
</reference>
<name>A0A0H2RCF6_9AGAM</name>
<protein>
    <submittedName>
        <fullName evidence="1">Uncharacterized protein</fullName>
    </submittedName>
</protein>
<gene>
    <name evidence="1" type="ORF">SCHPADRAFT_894864</name>
</gene>
<accession>A0A0H2RCF6</accession>
<proteinExistence type="predicted"/>